<evidence type="ECO:0000313" key="2">
    <source>
        <dbReference type="EMBL" id="KAA5545106.1"/>
    </source>
</evidence>
<evidence type="ECO:0000313" key="3">
    <source>
        <dbReference type="Proteomes" id="UP000324479"/>
    </source>
</evidence>
<protein>
    <submittedName>
        <fullName evidence="2">Tape measure protein</fullName>
    </submittedName>
</protein>
<comment type="caution">
    <text evidence="2">The sequence shown here is derived from an EMBL/GenBank/DDBJ whole genome shotgun (WGS) entry which is preliminary data.</text>
</comment>
<name>A0A5M6DFD2_9BACT</name>
<organism evidence="2 3">
    <name type="scientific">Roseiconus nitratireducens</name>
    <dbReference type="NCBI Taxonomy" id="2605748"/>
    <lineage>
        <taxon>Bacteria</taxon>
        <taxon>Pseudomonadati</taxon>
        <taxon>Planctomycetota</taxon>
        <taxon>Planctomycetia</taxon>
        <taxon>Pirellulales</taxon>
        <taxon>Pirellulaceae</taxon>
        <taxon>Roseiconus</taxon>
    </lineage>
</organism>
<dbReference type="InterPro" id="IPR013491">
    <property type="entry name" value="Tape_meas_N"/>
</dbReference>
<proteinExistence type="predicted"/>
<dbReference type="AlphaFoldDB" id="A0A5M6DFD2"/>
<dbReference type="Pfam" id="PF20155">
    <property type="entry name" value="TMP_3"/>
    <property type="match status" value="1"/>
</dbReference>
<sequence>MPHCWIQTNTIFKPRNAAGTRRISTHVGRLLSTVAAMTRINISQLRIQITGSSKDLQDSMKLAVRSVKRFGDNVDHETHRLSRFRNQVVALGSALAGLRAAQAFGSFLRDSARVAADFESAKVSFGVLLGDAQKASKLLDDLNDFGLATPFNVRELREATRQLLAYGVSAEDVLTTLKSLGDIAAGTQSNLGDVAEIYGRVLTSNRLQGEEINRLQDRGIPILRLLSKQLDRNVADIRKMAAQGEIGIRELQRAFVELTTEGGKFSGQMQELSKTTLGQLSSFEDEVAEFKREIGEGLLPELRNWLGITRELTVWGREMDLGEAVRDISAAFTELAEKTAAVFQWLRSGVVGIELIAVRIVEQIARLSDAVLGTDLRRQVKAFADELRVQFDNIANSGIDLWKGLDPDQSGSSKAFAGLETVTAKANAVADAMAAAAEKSKVKLEDLTKSAKETADDLRNEFATPLDKFRMSVDEINRANLLGGLDRQTAVTAIKERIDGLIESTRMAKRELETVGALTKGSQEEFAARNQRFLGGPDEEREEGLRVRLQNVIDASRLQLGAELQQLRDNINVSLPRSIEQPGLRGAGDAVRQTAINTGRLNDIASLLSRQSEILGAIERAVARPPLVVTEVTA</sequence>
<keyword evidence="3" id="KW-1185">Reference proteome</keyword>
<dbReference type="InterPro" id="IPR053058">
    <property type="entry name" value="Mulikevirus_tape_measure"/>
</dbReference>
<dbReference type="EMBL" id="VWOX01000003">
    <property type="protein sequence ID" value="KAA5545106.1"/>
    <property type="molecule type" value="Genomic_DNA"/>
</dbReference>
<gene>
    <name evidence="2" type="ORF">FYK55_05330</name>
</gene>
<dbReference type="Proteomes" id="UP000324479">
    <property type="component" value="Unassembled WGS sequence"/>
</dbReference>
<accession>A0A5M6DFD2</accession>
<dbReference type="NCBIfam" id="TIGR02675">
    <property type="entry name" value="tape_meas_nterm"/>
    <property type="match status" value="1"/>
</dbReference>
<dbReference type="PANTHER" id="PTHR38812:SF2">
    <property type="entry name" value="MU-LIKE PROPHAGE FLUMU PROTEIN GP42"/>
    <property type="match status" value="1"/>
</dbReference>
<dbReference type="PANTHER" id="PTHR38812">
    <property type="entry name" value="MU-LIKE PROPHAGE FLUMU PROTEIN GP42"/>
    <property type="match status" value="1"/>
</dbReference>
<feature type="domain" description="Tape measure protein N-terminal" evidence="1">
    <location>
        <begin position="112"/>
        <end position="295"/>
    </location>
</feature>
<reference evidence="2 3" key="1">
    <citation type="submission" date="2019-08" db="EMBL/GenBank/DDBJ databases">
        <authorList>
            <person name="Dhanesh K."/>
            <person name="Kumar G."/>
            <person name="Sasikala C."/>
            <person name="Venkata Ramana C."/>
        </authorList>
    </citation>
    <scope>NUCLEOTIDE SEQUENCE [LARGE SCALE GENOMIC DNA]</scope>
    <source>
        <strain evidence="2 3">JC645</strain>
    </source>
</reference>
<evidence type="ECO:0000259" key="1">
    <source>
        <dbReference type="Pfam" id="PF20155"/>
    </source>
</evidence>